<dbReference type="KEGG" id="sfu:Sfum_2458"/>
<dbReference type="PANTHER" id="PTHR11228">
    <property type="entry name" value="RADICAL SAM DOMAIN PROTEIN"/>
    <property type="match status" value="1"/>
</dbReference>
<dbReference type="AlphaFoldDB" id="A0LL36"/>
<accession>A0LL36</accession>
<dbReference type="CDD" id="cd01335">
    <property type="entry name" value="Radical_SAM"/>
    <property type="match status" value="1"/>
</dbReference>
<evidence type="ECO:0000256" key="4">
    <source>
        <dbReference type="ARBA" id="ARBA00023004"/>
    </source>
</evidence>
<evidence type="ECO:0000256" key="1">
    <source>
        <dbReference type="ARBA" id="ARBA00001966"/>
    </source>
</evidence>
<gene>
    <name evidence="7" type="ordered locus">Sfum_2458</name>
</gene>
<dbReference type="InParanoid" id="A0LL36"/>
<dbReference type="STRING" id="335543.Sfum_2458"/>
<dbReference type="NCBIfam" id="TIGR04085">
    <property type="entry name" value="rSAM_more_4Fe4S"/>
    <property type="match status" value="1"/>
</dbReference>
<dbReference type="Pfam" id="PF04055">
    <property type="entry name" value="Radical_SAM"/>
    <property type="match status" value="1"/>
</dbReference>
<dbReference type="SFLD" id="SFLDS00029">
    <property type="entry name" value="Radical_SAM"/>
    <property type="match status" value="1"/>
</dbReference>
<dbReference type="Pfam" id="PF13186">
    <property type="entry name" value="SPASM"/>
    <property type="match status" value="1"/>
</dbReference>
<keyword evidence="5" id="KW-0411">Iron-sulfur</keyword>
<feature type="domain" description="Radical SAM core" evidence="6">
    <location>
        <begin position="212"/>
        <end position="423"/>
    </location>
</feature>
<evidence type="ECO:0000313" key="7">
    <source>
        <dbReference type="EMBL" id="ABK18138.1"/>
    </source>
</evidence>
<dbReference type="Proteomes" id="UP000001784">
    <property type="component" value="Chromosome"/>
</dbReference>
<keyword evidence="2" id="KW-0949">S-adenosyl-L-methionine</keyword>
<proteinExistence type="predicted"/>
<dbReference type="InterPro" id="IPR013785">
    <property type="entry name" value="Aldolase_TIM"/>
</dbReference>
<dbReference type="GO" id="GO:0051536">
    <property type="term" value="F:iron-sulfur cluster binding"/>
    <property type="evidence" value="ECO:0007669"/>
    <property type="project" value="UniProtKB-KW"/>
</dbReference>
<dbReference type="InterPro" id="IPR007197">
    <property type="entry name" value="rSAM"/>
</dbReference>
<evidence type="ECO:0000256" key="5">
    <source>
        <dbReference type="ARBA" id="ARBA00023014"/>
    </source>
</evidence>
<dbReference type="GO" id="GO:0003824">
    <property type="term" value="F:catalytic activity"/>
    <property type="evidence" value="ECO:0007669"/>
    <property type="project" value="InterPro"/>
</dbReference>
<evidence type="ECO:0000313" key="8">
    <source>
        <dbReference type="Proteomes" id="UP000001784"/>
    </source>
</evidence>
<dbReference type="InterPro" id="IPR023885">
    <property type="entry name" value="4Fe4S-binding_SPASM_dom"/>
</dbReference>
<dbReference type="PROSITE" id="PS51918">
    <property type="entry name" value="RADICAL_SAM"/>
    <property type="match status" value="1"/>
</dbReference>
<dbReference type="eggNOG" id="COG0535">
    <property type="taxonomic scope" value="Bacteria"/>
</dbReference>
<keyword evidence="3" id="KW-0479">Metal-binding</keyword>
<keyword evidence="4" id="KW-0408">Iron</keyword>
<keyword evidence="8" id="KW-1185">Reference proteome</keyword>
<dbReference type="InterPro" id="IPR023807">
    <property type="entry name" value="Peptide_mod_rSAM"/>
</dbReference>
<evidence type="ECO:0000259" key="6">
    <source>
        <dbReference type="PROSITE" id="PS51918"/>
    </source>
</evidence>
<reference evidence="7 8" key="1">
    <citation type="submission" date="2006-10" db="EMBL/GenBank/DDBJ databases">
        <title>Complete sequence of Syntrophobacter fumaroxidans MPOB.</title>
        <authorList>
            <consortium name="US DOE Joint Genome Institute"/>
            <person name="Copeland A."/>
            <person name="Lucas S."/>
            <person name="Lapidus A."/>
            <person name="Barry K."/>
            <person name="Detter J.C."/>
            <person name="Glavina del Rio T."/>
            <person name="Hammon N."/>
            <person name="Israni S."/>
            <person name="Pitluck S."/>
            <person name="Goltsman E.G."/>
            <person name="Martinez M."/>
            <person name="Schmutz J."/>
            <person name="Larimer F."/>
            <person name="Land M."/>
            <person name="Hauser L."/>
            <person name="Kyrpides N."/>
            <person name="Kim E."/>
            <person name="Boone D.R."/>
            <person name="Brockman F."/>
            <person name="Culley D."/>
            <person name="Ferry J."/>
            <person name="Gunsalus R."/>
            <person name="McInerney M.J."/>
            <person name="Morrison M."/>
            <person name="Plugge C."/>
            <person name="Rohlin L."/>
            <person name="Scholten J."/>
            <person name="Sieber J."/>
            <person name="Stams A.J.M."/>
            <person name="Worm P."/>
            <person name="Henstra A.M."/>
            <person name="Richardson P."/>
        </authorList>
    </citation>
    <scope>NUCLEOTIDE SEQUENCE [LARGE SCALE GENOMIC DNA]</scope>
    <source>
        <strain evidence="8">DSM 10017 / MPOB</strain>
    </source>
</reference>
<dbReference type="Gene3D" id="3.20.20.70">
    <property type="entry name" value="Aldolase class I"/>
    <property type="match status" value="1"/>
</dbReference>
<sequence>MDETYRRKIEATYPACGEFLDDEAWASLQRTRDNVMDVAAFPKSLSRLVRELALPAFLPELARLEFAFHTVSNVDVEASRPACELAVNPALALLRLSWSNLASLLRFNVDGTDVFPENREEFVLIWRHPENGRITARPAHDEDLMALKLVAEQIPSREAASRAGVAVYVVDALLDHAVKRGLLLAPPSSIRRDPSNFPVLPLTGTTEEDFSSCSVFTLQWHITQACDLHCRDCRERDGRPELELSQAVGILDDFYEFCRNRGVRGQVSFTGGNPFLHPRFGELYRAAAERDFILAILGNPVERRRIEELVAIERPIYYQVRLEGLRERNDSVRGTGHFDNVLEFLEILRDLDIYSMVMLTLTRDNMGDILPLAELLRGWADLFTFIRLSRSEDGPNPDLPALEDFAAFLEAFADASEDNPTISFKDSLLNIVRRKRGLSLFGGCSGYGCGAAFNSIAVLADGETHACRNFPSRIGNVVRDGIASVYDSREARRYREGSGACRSCALRPACGGCLAVSHSFGLDIFRERDPFCFLDD</sequence>
<dbReference type="RefSeq" id="WP_011699306.1">
    <property type="nucleotide sequence ID" value="NC_008554.1"/>
</dbReference>
<evidence type="ECO:0000256" key="3">
    <source>
        <dbReference type="ARBA" id="ARBA00022723"/>
    </source>
</evidence>
<organism evidence="7 8">
    <name type="scientific">Syntrophobacter fumaroxidans (strain DSM 10017 / MPOB)</name>
    <dbReference type="NCBI Taxonomy" id="335543"/>
    <lineage>
        <taxon>Bacteria</taxon>
        <taxon>Pseudomonadati</taxon>
        <taxon>Thermodesulfobacteriota</taxon>
        <taxon>Syntrophobacteria</taxon>
        <taxon>Syntrophobacterales</taxon>
        <taxon>Syntrophobacteraceae</taxon>
        <taxon>Syntrophobacter</taxon>
    </lineage>
</organism>
<dbReference type="InterPro" id="IPR058240">
    <property type="entry name" value="rSAM_sf"/>
</dbReference>
<name>A0LL36_SYNFM</name>
<protein>
    <submittedName>
        <fullName evidence="7">Radical SAM domain protein</fullName>
    </submittedName>
</protein>
<dbReference type="SFLD" id="SFLDG01067">
    <property type="entry name" value="SPASM/twitch_domain_containing"/>
    <property type="match status" value="1"/>
</dbReference>
<dbReference type="GO" id="GO:0046872">
    <property type="term" value="F:metal ion binding"/>
    <property type="evidence" value="ECO:0007669"/>
    <property type="project" value="UniProtKB-KW"/>
</dbReference>
<dbReference type="HOGENOM" id="CLU_506919_0_0_7"/>
<dbReference type="EMBL" id="CP000478">
    <property type="protein sequence ID" value="ABK18138.1"/>
    <property type="molecule type" value="Genomic_DNA"/>
</dbReference>
<evidence type="ECO:0000256" key="2">
    <source>
        <dbReference type="ARBA" id="ARBA00022691"/>
    </source>
</evidence>
<comment type="cofactor">
    <cofactor evidence="1">
        <name>[4Fe-4S] cluster</name>
        <dbReference type="ChEBI" id="CHEBI:49883"/>
    </cofactor>
</comment>
<dbReference type="SUPFAM" id="SSF102114">
    <property type="entry name" value="Radical SAM enzymes"/>
    <property type="match status" value="1"/>
</dbReference>
<dbReference type="InterPro" id="IPR050377">
    <property type="entry name" value="Radical_SAM_PqqE_MftC-like"/>
</dbReference>
<dbReference type="PANTHER" id="PTHR11228:SF7">
    <property type="entry name" value="PQQA PEPTIDE CYCLASE"/>
    <property type="match status" value="1"/>
</dbReference>
<dbReference type="NCBIfam" id="TIGR04082">
    <property type="entry name" value="rSAM_for_selen"/>
    <property type="match status" value="1"/>
</dbReference>